<comment type="caution">
    <text evidence="1">The sequence shown here is derived from an EMBL/GenBank/DDBJ whole genome shotgun (WGS) entry which is preliminary data.</text>
</comment>
<organism evidence="1 2">
    <name type="scientific">Nibrella saemangeumensis</name>
    <dbReference type="NCBI Taxonomy" id="1084526"/>
    <lineage>
        <taxon>Bacteria</taxon>
        <taxon>Pseudomonadati</taxon>
        <taxon>Bacteroidota</taxon>
        <taxon>Cytophagia</taxon>
        <taxon>Cytophagales</taxon>
        <taxon>Spirosomataceae</taxon>
        <taxon>Nibrella</taxon>
    </lineage>
</organism>
<evidence type="ECO:0000313" key="1">
    <source>
        <dbReference type="EMBL" id="GAA4461591.1"/>
    </source>
</evidence>
<name>A0ABP8N780_9BACT</name>
<accession>A0ABP8N780</accession>
<evidence type="ECO:0000313" key="2">
    <source>
        <dbReference type="Proteomes" id="UP001501175"/>
    </source>
</evidence>
<sequence length="96" mass="11023">MCRVAGDRQHAGGQRFQPNETKCVKVSGTFVSVNLYARHQHMGALGEPNKQYFHFDVAGDKLNAHAGWFRIPFRRFGRQGERTKGQIFKIKANYVR</sequence>
<dbReference type="Proteomes" id="UP001501175">
    <property type="component" value="Unassembled WGS sequence"/>
</dbReference>
<reference evidence="2" key="1">
    <citation type="journal article" date="2019" name="Int. J. Syst. Evol. Microbiol.">
        <title>The Global Catalogue of Microorganisms (GCM) 10K type strain sequencing project: providing services to taxonomists for standard genome sequencing and annotation.</title>
        <authorList>
            <consortium name="The Broad Institute Genomics Platform"/>
            <consortium name="The Broad Institute Genome Sequencing Center for Infectious Disease"/>
            <person name="Wu L."/>
            <person name="Ma J."/>
        </authorList>
    </citation>
    <scope>NUCLEOTIDE SEQUENCE [LARGE SCALE GENOMIC DNA]</scope>
    <source>
        <strain evidence="2">JCM 17927</strain>
    </source>
</reference>
<proteinExistence type="predicted"/>
<protein>
    <submittedName>
        <fullName evidence="1">Uncharacterized protein</fullName>
    </submittedName>
</protein>
<gene>
    <name evidence="1" type="ORF">GCM10023189_37230</name>
</gene>
<dbReference type="EMBL" id="BAABHD010000064">
    <property type="protein sequence ID" value="GAA4461591.1"/>
    <property type="molecule type" value="Genomic_DNA"/>
</dbReference>
<keyword evidence="2" id="KW-1185">Reference proteome</keyword>